<evidence type="ECO:0000313" key="1">
    <source>
        <dbReference type="EMBL" id="GAA4387732.1"/>
    </source>
</evidence>
<name>A0ABP8JAL1_9MICO</name>
<keyword evidence="2" id="KW-1185">Reference proteome</keyword>
<dbReference type="Gene3D" id="3.10.20.30">
    <property type="match status" value="1"/>
</dbReference>
<dbReference type="InterPro" id="IPR016155">
    <property type="entry name" value="Mopterin_synth/thiamin_S_b"/>
</dbReference>
<comment type="caution">
    <text evidence="1">The sequence shown here is derived from an EMBL/GenBank/DDBJ whole genome shotgun (WGS) entry which is preliminary data.</text>
</comment>
<reference evidence="2" key="1">
    <citation type="journal article" date="2019" name="Int. J. Syst. Evol. Microbiol.">
        <title>The Global Catalogue of Microorganisms (GCM) 10K type strain sequencing project: providing services to taxonomists for standard genome sequencing and annotation.</title>
        <authorList>
            <consortium name="The Broad Institute Genomics Platform"/>
            <consortium name="The Broad Institute Genome Sequencing Center for Infectious Disease"/>
            <person name="Wu L."/>
            <person name="Ma J."/>
        </authorList>
    </citation>
    <scope>NUCLEOTIDE SEQUENCE [LARGE SCALE GENOMIC DNA]</scope>
    <source>
        <strain evidence="2">JCM 17808</strain>
    </source>
</reference>
<protein>
    <recommendedName>
        <fullName evidence="3">Molybdopterin converting factor, small subunit</fullName>
    </recommendedName>
</protein>
<sequence length="96" mass="9901">MTAETITVRYFAAARAAAACTQEELALEELSAAVPLDRDAFVRVLAERHPTPPDGEPALGDVLAQSSLLVSGVAMRPGHTVSAGDTVDVLPPFSGG</sequence>
<accession>A0ABP8JAL1</accession>
<gene>
    <name evidence="1" type="ORF">GCM10023167_11930</name>
</gene>
<dbReference type="SUPFAM" id="SSF54285">
    <property type="entry name" value="MoaD/ThiS"/>
    <property type="match status" value="1"/>
</dbReference>
<dbReference type="RefSeq" id="WP_345030678.1">
    <property type="nucleotide sequence ID" value="NZ_BAABGL010000004.1"/>
</dbReference>
<organism evidence="1 2">
    <name type="scientific">Brevibacterium pityocampae</name>
    <dbReference type="NCBI Taxonomy" id="506594"/>
    <lineage>
        <taxon>Bacteria</taxon>
        <taxon>Bacillati</taxon>
        <taxon>Actinomycetota</taxon>
        <taxon>Actinomycetes</taxon>
        <taxon>Micrococcales</taxon>
        <taxon>Brevibacteriaceae</taxon>
        <taxon>Brevibacterium</taxon>
    </lineage>
</organism>
<dbReference type="EMBL" id="BAABGL010000004">
    <property type="protein sequence ID" value="GAA4387732.1"/>
    <property type="molecule type" value="Genomic_DNA"/>
</dbReference>
<dbReference type="Proteomes" id="UP001500642">
    <property type="component" value="Unassembled WGS sequence"/>
</dbReference>
<evidence type="ECO:0008006" key="3">
    <source>
        <dbReference type="Google" id="ProtNLM"/>
    </source>
</evidence>
<evidence type="ECO:0000313" key="2">
    <source>
        <dbReference type="Proteomes" id="UP001500642"/>
    </source>
</evidence>
<proteinExistence type="predicted"/>
<dbReference type="InterPro" id="IPR012675">
    <property type="entry name" value="Beta-grasp_dom_sf"/>
</dbReference>